<evidence type="ECO:0000313" key="2">
    <source>
        <dbReference type="EMBL" id="QDT44638.1"/>
    </source>
</evidence>
<dbReference type="KEGG" id="gaz:Pan241w_47510"/>
<name>A0A517RL92_9PLAN</name>
<evidence type="ECO:0000313" key="3">
    <source>
        <dbReference type="Proteomes" id="UP000317171"/>
    </source>
</evidence>
<dbReference type="RefSeq" id="WP_145220254.1">
    <property type="nucleotide sequence ID" value="NZ_CP036269.1"/>
</dbReference>
<accession>A0A517RL92</accession>
<keyword evidence="1" id="KW-0732">Signal</keyword>
<dbReference type="OrthoDB" id="232833at2"/>
<evidence type="ECO:0000256" key="1">
    <source>
        <dbReference type="SAM" id="SignalP"/>
    </source>
</evidence>
<keyword evidence="3" id="KW-1185">Reference proteome</keyword>
<organism evidence="2 3">
    <name type="scientific">Gimesia alba</name>
    <dbReference type="NCBI Taxonomy" id="2527973"/>
    <lineage>
        <taxon>Bacteria</taxon>
        <taxon>Pseudomonadati</taxon>
        <taxon>Planctomycetota</taxon>
        <taxon>Planctomycetia</taxon>
        <taxon>Planctomycetales</taxon>
        <taxon>Planctomycetaceae</taxon>
        <taxon>Gimesia</taxon>
    </lineage>
</organism>
<feature type="chain" id="PRO_5021799501" evidence="1">
    <location>
        <begin position="21"/>
        <end position="536"/>
    </location>
</feature>
<reference evidence="2 3" key="1">
    <citation type="submission" date="2019-02" db="EMBL/GenBank/DDBJ databases">
        <title>Deep-cultivation of Planctomycetes and their phenomic and genomic characterization uncovers novel biology.</title>
        <authorList>
            <person name="Wiegand S."/>
            <person name="Jogler M."/>
            <person name="Boedeker C."/>
            <person name="Pinto D."/>
            <person name="Vollmers J."/>
            <person name="Rivas-Marin E."/>
            <person name="Kohn T."/>
            <person name="Peeters S.H."/>
            <person name="Heuer A."/>
            <person name="Rast P."/>
            <person name="Oberbeckmann S."/>
            <person name="Bunk B."/>
            <person name="Jeske O."/>
            <person name="Meyerdierks A."/>
            <person name="Storesund J.E."/>
            <person name="Kallscheuer N."/>
            <person name="Luecker S."/>
            <person name="Lage O.M."/>
            <person name="Pohl T."/>
            <person name="Merkel B.J."/>
            <person name="Hornburger P."/>
            <person name="Mueller R.-W."/>
            <person name="Bruemmer F."/>
            <person name="Labrenz M."/>
            <person name="Spormann A.M."/>
            <person name="Op den Camp H."/>
            <person name="Overmann J."/>
            <person name="Amann R."/>
            <person name="Jetten M.S.M."/>
            <person name="Mascher T."/>
            <person name="Medema M.H."/>
            <person name="Devos D.P."/>
            <person name="Kaster A.-K."/>
            <person name="Ovreas L."/>
            <person name="Rohde M."/>
            <person name="Galperin M.Y."/>
            <person name="Jogler C."/>
        </authorList>
    </citation>
    <scope>NUCLEOTIDE SEQUENCE [LARGE SCALE GENOMIC DNA]</scope>
    <source>
        <strain evidence="2 3">Pan241w</strain>
    </source>
</reference>
<sequence precursor="true">MYRLALLLSLFVVPFQSVSAAVLKGTIVDSLTGKIIPARLSIQAADGTAYYAKSADAAGSAIPYDKQRSPISIERHVTLSAHPFEVELQPGEYRLTAFRGKEYIPRMQTVDVGDQPREVRLKLKRWSNMAEEGWYSGDTHVHRLVKELPNVMQAEDLNVALPLTNWVSIADQPPSRGDLNTDQAAVKAAPVYVDPTHVYYPLNTEYEITKVGQRRHGLGAFFVLNQKQVLELGAPPVAPIAEAAHKQGALLDLDKHSWPWSMMLVPVMDVDLFELSNNHLWRTEFFFKNFFGKARPEYLNLERDEKGLTENGWMQFGFEMYYTMLNCGYRMRPTAGTASGVHPVPLGFGRVYVHLPDGFSYEKWMAGLNAGRSFVTTGPMLTLKVNGADVGKTYQKSGDAEYECHLQGTARYWKPISRIEVIVNGDVVETIPLEKQREGTTFIFPIDHKLKLSGSAWVAVRCFTQAETGRTRFAHTAPVYFDVPGQPVRPKRAAVQYLILRMEEEIARNQGILNDASVNEYRKALKIYQRLLPTAR</sequence>
<gene>
    <name evidence="2" type="ORF">Pan241w_47510</name>
</gene>
<protein>
    <submittedName>
        <fullName evidence="2">Uncharacterized protein</fullName>
    </submittedName>
</protein>
<feature type="signal peptide" evidence="1">
    <location>
        <begin position="1"/>
        <end position="20"/>
    </location>
</feature>
<dbReference type="EMBL" id="CP036269">
    <property type="protein sequence ID" value="QDT44638.1"/>
    <property type="molecule type" value="Genomic_DNA"/>
</dbReference>
<dbReference type="Proteomes" id="UP000317171">
    <property type="component" value="Chromosome"/>
</dbReference>
<dbReference type="AlphaFoldDB" id="A0A517RL92"/>
<proteinExistence type="predicted"/>
<dbReference type="NCBIfam" id="NF038032">
    <property type="entry name" value="CehA_McbA_metalo"/>
    <property type="match status" value="1"/>
</dbReference>